<proteinExistence type="predicted"/>
<reference evidence="3" key="1">
    <citation type="submission" date="2017-09" db="EMBL/GenBank/DDBJ databases">
        <title>Depth-based differentiation of microbial function through sediment-hosted aquifers and enrichment of novel symbionts in the deep terrestrial subsurface.</title>
        <authorList>
            <person name="Probst A.J."/>
            <person name="Ladd B."/>
            <person name="Jarett J.K."/>
            <person name="Geller-Mcgrath D.E."/>
            <person name="Sieber C.M.K."/>
            <person name="Emerson J.B."/>
            <person name="Anantharaman K."/>
            <person name="Thomas B.C."/>
            <person name="Malmstrom R."/>
            <person name="Stieglmeier M."/>
            <person name="Klingl A."/>
            <person name="Woyke T."/>
            <person name="Ryan C.M."/>
            <person name="Banfield J.F."/>
        </authorList>
    </citation>
    <scope>NUCLEOTIDE SEQUENCE [LARGE SCALE GENOMIC DNA]</scope>
</reference>
<dbReference type="Gene3D" id="3.40.50.2000">
    <property type="entry name" value="Glycogen Phosphorylase B"/>
    <property type="match status" value="2"/>
</dbReference>
<comment type="caution">
    <text evidence="2">The sequence shown here is derived from an EMBL/GenBank/DDBJ whole genome shotgun (WGS) entry which is preliminary data.</text>
</comment>
<evidence type="ECO:0000313" key="3">
    <source>
        <dbReference type="Proteomes" id="UP000228700"/>
    </source>
</evidence>
<dbReference type="EMBL" id="PFEQ01000014">
    <property type="protein sequence ID" value="PJE73878.1"/>
    <property type="molecule type" value="Genomic_DNA"/>
</dbReference>
<dbReference type="InterPro" id="IPR001296">
    <property type="entry name" value="Glyco_trans_1"/>
</dbReference>
<dbReference type="CDD" id="cd03801">
    <property type="entry name" value="GT4_PimA-like"/>
    <property type="match status" value="1"/>
</dbReference>
<accession>A0A2M8LB98</accession>
<evidence type="ECO:0000313" key="2">
    <source>
        <dbReference type="EMBL" id="PJE73878.1"/>
    </source>
</evidence>
<organism evidence="2 3">
    <name type="scientific">Candidatus Taylorbacteria bacterium CG10_big_fil_rev_8_21_14_0_10_41_48</name>
    <dbReference type="NCBI Taxonomy" id="1975024"/>
    <lineage>
        <taxon>Bacteria</taxon>
        <taxon>Candidatus Tayloriibacteriota</taxon>
    </lineage>
</organism>
<feature type="domain" description="Glycosyl transferase family 1" evidence="1">
    <location>
        <begin position="161"/>
        <end position="305"/>
    </location>
</feature>
<dbReference type="SUPFAM" id="SSF53756">
    <property type="entry name" value="UDP-Glycosyltransferase/glycogen phosphorylase"/>
    <property type="match status" value="1"/>
</dbReference>
<gene>
    <name evidence="2" type="ORF">COV01_03490</name>
</gene>
<dbReference type="AlphaFoldDB" id="A0A2M8LB98"/>
<evidence type="ECO:0000259" key="1">
    <source>
        <dbReference type="Pfam" id="PF00534"/>
    </source>
</evidence>
<sequence length="344" mass="38976">MRLLIITQKADKSDPILGFFHRWIVEFAKHFEEVTVLCLERGLCELPENVRVISLGKEDGRSRSKYLRRFYGSIWRERSRYDVVFVHMNQVYVILGAFVWKLLGKKIFLWYTHKSVTLSLRIALALVDKVLTASAESFRIKSKKVNVLGHGIDVDTFIPTKEKLEDTMSIVTVGRISPVKHYEVLISAFAELRNEVPVFLDIAGVPITHEDKKYAASLRTLAKNQGVEDRVRFKGALRHGDIPLLLRASDIFVNMSKTGSLDKAVLEAMACGLPAVTSNEAFRSMLSPYGLFFKHGDVQELARILGSLVGKRDVLPILGLELRDIILREHNLSTLIRKVANLYA</sequence>
<name>A0A2M8LB98_9BACT</name>
<dbReference type="GO" id="GO:0016757">
    <property type="term" value="F:glycosyltransferase activity"/>
    <property type="evidence" value="ECO:0007669"/>
    <property type="project" value="InterPro"/>
</dbReference>
<protein>
    <recommendedName>
        <fullName evidence="1">Glycosyl transferase family 1 domain-containing protein</fullName>
    </recommendedName>
</protein>
<dbReference type="Pfam" id="PF00534">
    <property type="entry name" value="Glycos_transf_1"/>
    <property type="match status" value="1"/>
</dbReference>
<dbReference type="Proteomes" id="UP000228700">
    <property type="component" value="Unassembled WGS sequence"/>
</dbReference>
<dbReference type="PANTHER" id="PTHR12526">
    <property type="entry name" value="GLYCOSYLTRANSFERASE"/>
    <property type="match status" value="1"/>
</dbReference>